<dbReference type="EMBL" id="DTHB01000043">
    <property type="protein sequence ID" value="HGB14791.1"/>
    <property type="molecule type" value="Genomic_DNA"/>
</dbReference>
<dbReference type="Pfam" id="PF00294">
    <property type="entry name" value="PfkB"/>
    <property type="match status" value="1"/>
</dbReference>
<accession>A0A7C3WJF7</accession>
<evidence type="ECO:0000256" key="2">
    <source>
        <dbReference type="ARBA" id="ARBA00022777"/>
    </source>
</evidence>
<dbReference type="InterPro" id="IPR029056">
    <property type="entry name" value="Ribokinase-like"/>
</dbReference>
<reference evidence="4" key="1">
    <citation type="journal article" date="2020" name="mSystems">
        <title>Genome- and Community-Level Interaction Insights into Carbon Utilization and Element Cycling Functions of Hydrothermarchaeota in Hydrothermal Sediment.</title>
        <authorList>
            <person name="Zhou Z."/>
            <person name="Liu Y."/>
            <person name="Xu W."/>
            <person name="Pan J."/>
            <person name="Luo Z.H."/>
            <person name="Li M."/>
        </authorList>
    </citation>
    <scope>NUCLEOTIDE SEQUENCE [LARGE SCALE GENOMIC DNA]</scope>
    <source>
        <strain evidence="4">SpSt-776</strain>
    </source>
</reference>
<dbReference type="Gene3D" id="3.40.1190.20">
    <property type="match status" value="1"/>
</dbReference>
<dbReference type="PROSITE" id="PS00584">
    <property type="entry name" value="PFKB_KINASES_2"/>
    <property type="match status" value="1"/>
</dbReference>
<evidence type="ECO:0000256" key="1">
    <source>
        <dbReference type="ARBA" id="ARBA00022679"/>
    </source>
</evidence>
<dbReference type="GO" id="GO:0016301">
    <property type="term" value="F:kinase activity"/>
    <property type="evidence" value="ECO:0007669"/>
    <property type="project" value="UniProtKB-KW"/>
</dbReference>
<dbReference type="InterPro" id="IPR011611">
    <property type="entry name" value="PfkB_dom"/>
</dbReference>
<feature type="domain" description="Carbohydrate kinase PfkB" evidence="3">
    <location>
        <begin position="40"/>
        <end position="291"/>
    </location>
</feature>
<dbReference type="PANTHER" id="PTHR10584:SF166">
    <property type="entry name" value="RIBOKINASE"/>
    <property type="match status" value="1"/>
</dbReference>
<proteinExistence type="predicted"/>
<dbReference type="PANTHER" id="PTHR10584">
    <property type="entry name" value="SUGAR KINASE"/>
    <property type="match status" value="1"/>
</dbReference>
<keyword evidence="2 4" id="KW-0418">Kinase</keyword>
<evidence type="ECO:0000313" key="4">
    <source>
        <dbReference type="EMBL" id="HGB14791.1"/>
    </source>
</evidence>
<dbReference type="CDD" id="cd01942">
    <property type="entry name" value="ribokinase_group_A"/>
    <property type="match status" value="1"/>
</dbReference>
<evidence type="ECO:0000259" key="3">
    <source>
        <dbReference type="Pfam" id="PF00294"/>
    </source>
</evidence>
<organism evidence="4">
    <name type="scientific">Desulfobacca acetoxidans</name>
    <dbReference type="NCBI Taxonomy" id="60893"/>
    <lineage>
        <taxon>Bacteria</taxon>
        <taxon>Pseudomonadati</taxon>
        <taxon>Thermodesulfobacteriota</taxon>
        <taxon>Desulfobaccia</taxon>
        <taxon>Desulfobaccales</taxon>
        <taxon>Desulfobaccaceae</taxon>
        <taxon>Desulfobacca</taxon>
    </lineage>
</organism>
<name>A0A7C3WJF7_9BACT</name>
<keyword evidence="1" id="KW-0808">Transferase</keyword>
<gene>
    <name evidence="4" type="ORF">ENV62_06105</name>
</gene>
<protein>
    <submittedName>
        <fullName evidence="4">Carbohydrate kinase family protein</fullName>
    </submittedName>
</protein>
<dbReference type="PROSITE" id="PS00583">
    <property type="entry name" value="PFKB_KINASES_1"/>
    <property type="match status" value="1"/>
</dbReference>
<dbReference type="AlphaFoldDB" id="A0A7C3WJF7"/>
<dbReference type="SUPFAM" id="SSF53613">
    <property type="entry name" value="Ribokinase-like"/>
    <property type="match status" value="1"/>
</dbReference>
<dbReference type="InterPro" id="IPR002173">
    <property type="entry name" value="Carboh/pur_kinase_PfkB_CS"/>
</dbReference>
<comment type="caution">
    <text evidence="4">The sequence shown here is derived from an EMBL/GenBank/DDBJ whole genome shotgun (WGS) entry which is preliminary data.</text>
</comment>
<sequence>MRIFVSGSLAYDRIMDFPGRFADHILPEKIHILNVCFMVNGLTERFGGTAGNIAYNLALLGERPLILATGGRDFGPYQARLTDLNLPLDGIRLIPEELTAGAYITTDLADNQITGFNPGAMKYPSLYRFDGLNPHSSLAIVAPGNLEDMLAYTRFYKQRRVPFLFDPGQSIPAWGPAELKDMATGALALIVNDYELEMFQQKTGLRQSDLLTLTGTLIVTKGEEGSELVQRDDRTGIPAVRPRRVLDPTGAGDAYRAGLLKGLCVNLPWTTAAQMGAVMASFAVEQQGTQEHRVSLAEFWQRYMEAFGPPPPAAQPT</sequence>